<accession>A0AAD4AE82</accession>
<reference evidence="1" key="2">
    <citation type="submission" date="2015-03" db="EMBL/GenBank/DDBJ databases">
        <title>Genome sequence of Pseudoalteromonas citrea.</title>
        <authorList>
            <person name="Xie B.-B."/>
            <person name="Rong J.-C."/>
            <person name="Qin Q.-L."/>
            <person name="Zhang Y.-Z."/>
        </authorList>
    </citation>
    <scope>NUCLEOTIDE SEQUENCE</scope>
    <source>
        <strain evidence="1">DSM 8771</strain>
    </source>
</reference>
<dbReference type="EMBL" id="AHBZ03000027">
    <property type="protein sequence ID" value="KAF7764324.1"/>
    <property type="molecule type" value="Genomic_DNA"/>
</dbReference>
<dbReference type="GO" id="GO:0016020">
    <property type="term" value="C:membrane"/>
    <property type="evidence" value="ECO:0007669"/>
    <property type="project" value="TreeGrafter"/>
</dbReference>
<name>A0AAD4AE82_9GAMM</name>
<evidence type="ECO:0000313" key="1">
    <source>
        <dbReference type="EMBL" id="KAF7764324.1"/>
    </source>
</evidence>
<dbReference type="PROSITE" id="PS51257">
    <property type="entry name" value="PROKAR_LIPOPROTEIN"/>
    <property type="match status" value="1"/>
</dbReference>
<sequence>MYNLKKPFQFSFITVTLVALLSACGGGSSKDTSVNKIENRQPNVVISGVTEIESGAEVYMTSSATDSDGTVASYQWSQKSGYAVTIRDKNQANASFTAPVLDAETTLEFELLVTDDKGATAKDTFNVKVKRAQVENQLPNVVITTVTEIESGAEVYMTSSATDPDGTIASYQWSQKSGYGVTIRDKNQANASFTAPVLDADTTLEFELLVSDNQGGEAKDIVSIKVKNAVQASNHYDSCNAQLAPNVLNIYNGTLSFSSLITLKKWFCSEPNIDNQNLANQVIEVLSSEGDVQDIERWKIAHCSEEDKGFIGNKSKSSHLLLQHADDEAVANWSNCIAQKQMLSCYTRKPDHIEFGKLYLNYGLKQGSSSLINVDILSSNLIALDTIPDALEAGGEAILFEIDDTTSDTYFELSGTLDNENVSCSYTISHSYSFGDELCEVHRLHALERGKISQRQYTNFKLDNMVPEYHYRDGSFLGLRVCK</sequence>
<evidence type="ECO:0008006" key="3">
    <source>
        <dbReference type="Google" id="ProtNLM"/>
    </source>
</evidence>
<dbReference type="PANTHER" id="PTHR46182">
    <property type="entry name" value="FI19480P1"/>
    <property type="match status" value="1"/>
</dbReference>
<dbReference type="Gene3D" id="2.60.40.3010">
    <property type="match status" value="2"/>
</dbReference>
<dbReference type="InterPro" id="IPR029865">
    <property type="entry name" value="KIAA0319-like"/>
</dbReference>
<proteinExistence type="predicted"/>
<dbReference type="AlphaFoldDB" id="A0AAD4AE82"/>
<organism evidence="1 2">
    <name type="scientific">Pseudoalteromonas citrea</name>
    <dbReference type="NCBI Taxonomy" id="43655"/>
    <lineage>
        <taxon>Bacteria</taxon>
        <taxon>Pseudomonadati</taxon>
        <taxon>Pseudomonadota</taxon>
        <taxon>Gammaproteobacteria</taxon>
        <taxon>Alteromonadales</taxon>
        <taxon>Pseudoalteromonadaceae</taxon>
        <taxon>Pseudoalteromonas</taxon>
    </lineage>
</organism>
<dbReference type="Pfam" id="PF22352">
    <property type="entry name" value="K319L-like_PKD"/>
    <property type="match status" value="2"/>
</dbReference>
<evidence type="ECO:0000313" key="2">
    <source>
        <dbReference type="Proteomes" id="UP000016487"/>
    </source>
</evidence>
<dbReference type="PANTHER" id="PTHR46182:SF2">
    <property type="entry name" value="FI19480P1"/>
    <property type="match status" value="1"/>
</dbReference>
<reference evidence="1" key="1">
    <citation type="journal article" date="2012" name="J. Bacteriol.">
        <title>Genome sequences of type strains of seven species of the marine bacterium Pseudoalteromonas.</title>
        <authorList>
            <person name="Xie B.B."/>
            <person name="Shu Y.L."/>
            <person name="Qin Q.L."/>
            <person name="Rong J.C."/>
            <person name="Zhang X.Y."/>
            <person name="Chen X.L."/>
            <person name="Shi M."/>
            <person name="He H.L."/>
            <person name="Zhou B.C."/>
            <person name="Zhang Y.Z."/>
        </authorList>
    </citation>
    <scope>NUCLEOTIDE SEQUENCE</scope>
    <source>
        <strain evidence="1">DSM 8771</strain>
    </source>
</reference>
<gene>
    <name evidence="1" type="ORF">PCIT_b0295</name>
</gene>
<dbReference type="RefSeq" id="WP_192992828.1">
    <property type="nucleotide sequence ID" value="NZ_AHBZ03000027.1"/>
</dbReference>
<dbReference type="Proteomes" id="UP000016487">
    <property type="component" value="Unassembled WGS sequence"/>
</dbReference>
<dbReference type="GO" id="GO:0031410">
    <property type="term" value="C:cytoplasmic vesicle"/>
    <property type="evidence" value="ECO:0007669"/>
    <property type="project" value="TreeGrafter"/>
</dbReference>
<protein>
    <recommendedName>
        <fullName evidence="3">PKD/Chitinase domain-containing protein</fullName>
    </recommendedName>
</protein>
<comment type="caution">
    <text evidence="1">The sequence shown here is derived from an EMBL/GenBank/DDBJ whole genome shotgun (WGS) entry which is preliminary data.</text>
</comment>